<gene>
    <name evidence="2" type="ORF">AG1IA_09342</name>
</gene>
<evidence type="ECO:0000313" key="3">
    <source>
        <dbReference type="Proteomes" id="UP000011668"/>
    </source>
</evidence>
<dbReference type="Proteomes" id="UP000011668">
    <property type="component" value="Unassembled WGS sequence"/>
</dbReference>
<sequence length="137" mass="15536">MLRNNRCDCCWRFILVELQFSFQISPCLGTRTRSAQHSPLGVHSDPPRPRYLLQSVGANVNIIPFHATGTQPDKLKRANSPCSRRKSRGSSGGLSQGLKHSRDCLLVHKRCRKCLGRTQIRAPKLVDDSKQDTRRTR</sequence>
<reference evidence="2 3" key="1">
    <citation type="journal article" date="2013" name="Nat. Commun.">
        <title>The evolution and pathogenic mechanisms of the rice sheath blight pathogen.</title>
        <authorList>
            <person name="Zheng A."/>
            <person name="Lin R."/>
            <person name="Xu L."/>
            <person name="Qin P."/>
            <person name="Tang C."/>
            <person name="Ai P."/>
            <person name="Zhang D."/>
            <person name="Liu Y."/>
            <person name="Sun Z."/>
            <person name="Feng H."/>
            <person name="Wang Y."/>
            <person name="Chen Y."/>
            <person name="Liang X."/>
            <person name="Fu R."/>
            <person name="Li Q."/>
            <person name="Zhang J."/>
            <person name="Yu X."/>
            <person name="Xie Z."/>
            <person name="Ding L."/>
            <person name="Guan P."/>
            <person name="Tang J."/>
            <person name="Liang Y."/>
            <person name="Wang S."/>
            <person name="Deng Q."/>
            <person name="Li S."/>
            <person name="Zhu J."/>
            <person name="Wang L."/>
            <person name="Liu H."/>
            <person name="Li P."/>
        </authorList>
    </citation>
    <scope>NUCLEOTIDE SEQUENCE [LARGE SCALE GENOMIC DNA]</scope>
    <source>
        <strain evidence="3">AG-1 IA</strain>
    </source>
</reference>
<comment type="caution">
    <text evidence="2">The sequence shown here is derived from an EMBL/GenBank/DDBJ whole genome shotgun (WGS) entry which is preliminary data.</text>
</comment>
<evidence type="ECO:0000313" key="2">
    <source>
        <dbReference type="EMBL" id="ELU36625.1"/>
    </source>
</evidence>
<proteinExistence type="predicted"/>
<accession>L8WF76</accession>
<dbReference type="HOGENOM" id="CLU_1866485_0_0_1"/>
<name>L8WF76_THACA</name>
<organism evidence="2 3">
    <name type="scientific">Thanatephorus cucumeris (strain AG1-IA)</name>
    <name type="common">Rice sheath blight fungus</name>
    <name type="synonym">Rhizoctonia solani</name>
    <dbReference type="NCBI Taxonomy" id="983506"/>
    <lineage>
        <taxon>Eukaryota</taxon>
        <taxon>Fungi</taxon>
        <taxon>Dikarya</taxon>
        <taxon>Basidiomycota</taxon>
        <taxon>Agaricomycotina</taxon>
        <taxon>Agaricomycetes</taxon>
        <taxon>Cantharellales</taxon>
        <taxon>Ceratobasidiaceae</taxon>
        <taxon>Rhizoctonia</taxon>
        <taxon>Rhizoctonia solani AG-1</taxon>
    </lineage>
</organism>
<dbReference type="AlphaFoldDB" id="L8WF76"/>
<keyword evidence="3" id="KW-1185">Reference proteome</keyword>
<protein>
    <submittedName>
        <fullName evidence="2">Uncharacterized protein</fullName>
    </submittedName>
</protein>
<feature type="region of interest" description="Disordered" evidence="1">
    <location>
        <begin position="67"/>
        <end position="100"/>
    </location>
</feature>
<evidence type="ECO:0000256" key="1">
    <source>
        <dbReference type="SAM" id="MobiDB-lite"/>
    </source>
</evidence>
<dbReference type="EMBL" id="AFRT01003201">
    <property type="protein sequence ID" value="ELU36625.1"/>
    <property type="molecule type" value="Genomic_DNA"/>
</dbReference>